<dbReference type="AlphaFoldDB" id="A0A218WVZ7"/>
<evidence type="ECO:0000313" key="1">
    <source>
        <dbReference type="EMBL" id="OWM76985.1"/>
    </source>
</evidence>
<dbReference type="Proteomes" id="UP000197138">
    <property type="component" value="Unassembled WGS sequence"/>
</dbReference>
<dbReference type="EMBL" id="MTKT01002940">
    <property type="protein sequence ID" value="OWM76985.1"/>
    <property type="molecule type" value="Genomic_DNA"/>
</dbReference>
<proteinExistence type="predicted"/>
<reference evidence="2" key="1">
    <citation type="journal article" date="2017" name="Plant J.">
        <title>The pomegranate (Punica granatum L.) genome and the genomics of punicalagin biosynthesis.</title>
        <authorList>
            <person name="Qin G."/>
            <person name="Xu C."/>
            <person name="Ming R."/>
            <person name="Tang H."/>
            <person name="Guyot R."/>
            <person name="Kramer E.M."/>
            <person name="Hu Y."/>
            <person name="Yi X."/>
            <person name="Qi Y."/>
            <person name="Xu X."/>
            <person name="Gao Z."/>
            <person name="Pan H."/>
            <person name="Jian J."/>
            <person name="Tian Y."/>
            <person name="Yue Z."/>
            <person name="Xu Y."/>
        </authorList>
    </citation>
    <scope>NUCLEOTIDE SEQUENCE [LARGE SCALE GENOMIC DNA]</scope>
    <source>
        <strain evidence="2">cv. Dabenzi</strain>
    </source>
</reference>
<protein>
    <submittedName>
        <fullName evidence="1">Uncharacterized protein</fullName>
    </submittedName>
</protein>
<name>A0A218WVZ7_PUNGR</name>
<organism evidence="1 2">
    <name type="scientific">Punica granatum</name>
    <name type="common">Pomegranate</name>
    <dbReference type="NCBI Taxonomy" id="22663"/>
    <lineage>
        <taxon>Eukaryota</taxon>
        <taxon>Viridiplantae</taxon>
        <taxon>Streptophyta</taxon>
        <taxon>Embryophyta</taxon>
        <taxon>Tracheophyta</taxon>
        <taxon>Spermatophyta</taxon>
        <taxon>Magnoliopsida</taxon>
        <taxon>eudicotyledons</taxon>
        <taxon>Gunneridae</taxon>
        <taxon>Pentapetalae</taxon>
        <taxon>rosids</taxon>
        <taxon>malvids</taxon>
        <taxon>Myrtales</taxon>
        <taxon>Lythraceae</taxon>
        <taxon>Punica</taxon>
    </lineage>
</organism>
<gene>
    <name evidence="1" type="ORF">CDL15_Pgr011710</name>
</gene>
<evidence type="ECO:0000313" key="2">
    <source>
        <dbReference type="Proteomes" id="UP000197138"/>
    </source>
</evidence>
<comment type="caution">
    <text evidence="1">The sequence shown here is derived from an EMBL/GenBank/DDBJ whole genome shotgun (WGS) entry which is preliminary data.</text>
</comment>
<sequence length="182" mass="20727">MNSLRSACSTSTQCTICKPYEFLEINGNRPLDGQRSVTLCREKPSSDQFQVTYKSTDCIRFNAHGVHFEIVVDDIVIALEDCRKTDVGQETNMRTGYIVRLGLCYAINEFLTDRKPATDPEPSIEVYFAVWIGFPGGSDRYYIPKYLLFFFLRCLLGFGDCFHKEKGITFNSHLVPASVKSY</sequence>
<accession>A0A218WVZ7</accession>